<keyword evidence="1" id="KW-0808">Transferase</keyword>
<dbReference type="GO" id="GO:0006654">
    <property type="term" value="P:phosphatidic acid biosynthetic process"/>
    <property type="evidence" value="ECO:0007669"/>
    <property type="project" value="TreeGrafter"/>
</dbReference>
<evidence type="ECO:0000313" key="4">
    <source>
        <dbReference type="EMBL" id="AVK97757.1"/>
    </source>
</evidence>
<name>A0A2S0K309_LYSSH</name>
<dbReference type="Pfam" id="PF01553">
    <property type="entry name" value="Acyltransferase"/>
    <property type="match status" value="1"/>
</dbReference>
<dbReference type="PANTHER" id="PTHR10434:SF11">
    <property type="entry name" value="1-ACYL-SN-GLYCEROL-3-PHOSPHATE ACYLTRANSFERASE"/>
    <property type="match status" value="1"/>
</dbReference>
<proteinExistence type="predicted"/>
<protein>
    <recommendedName>
        <fullName evidence="3">Phospholipid/glycerol acyltransferase domain-containing protein</fullName>
    </recommendedName>
</protein>
<evidence type="ECO:0000256" key="1">
    <source>
        <dbReference type="ARBA" id="ARBA00022679"/>
    </source>
</evidence>
<evidence type="ECO:0000313" key="5">
    <source>
        <dbReference type="Proteomes" id="UP000238825"/>
    </source>
</evidence>
<accession>A0A2S0K309</accession>
<keyword evidence="2" id="KW-0012">Acyltransferase</keyword>
<dbReference type="EMBL" id="CP019980">
    <property type="protein sequence ID" value="AVK97757.1"/>
    <property type="molecule type" value="Genomic_DNA"/>
</dbReference>
<dbReference type="SMART" id="SM00563">
    <property type="entry name" value="PlsC"/>
    <property type="match status" value="1"/>
</dbReference>
<organism evidence="4 5">
    <name type="scientific">Lysinibacillus sphaericus</name>
    <name type="common">Bacillus sphaericus</name>
    <dbReference type="NCBI Taxonomy" id="1421"/>
    <lineage>
        <taxon>Bacteria</taxon>
        <taxon>Bacillati</taxon>
        <taxon>Bacillota</taxon>
        <taxon>Bacilli</taxon>
        <taxon>Bacillales</taxon>
        <taxon>Bacillaceae</taxon>
        <taxon>Lysinibacillus</taxon>
    </lineage>
</organism>
<dbReference type="GO" id="GO:0003841">
    <property type="term" value="F:1-acylglycerol-3-phosphate O-acyltransferase activity"/>
    <property type="evidence" value="ECO:0007669"/>
    <property type="project" value="TreeGrafter"/>
</dbReference>
<evidence type="ECO:0000259" key="3">
    <source>
        <dbReference type="SMART" id="SM00563"/>
    </source>
</evidence>
<dbReference type="InterPro" id="IPR002123">
    <property type="entry name" value="Plipid/glycerol_acylTrfase"/>
</dbReference>
<gene>
    <name evidence="4" type="ORF">LS41612_16475</name>
</gene>
<dbReference type="SUPFAM" id="SSF69593">
    <property type="entry name" value="Glycerol-3-phosphate (1)-acyltransferase"/>
    <property type="match status" value="1"/>
</dbReference>
<dbReference type="Proteomes" id="UP000238825">
    <property type="component" value="Chromosome"/>
</dbReference>
<evidence type="ECO:0000256" key="2">
    <source>
        <dbReference type="ARBA" id="ARBA00023315"/>
    </source>
</evidence>
<dbReference type="AlphaFoldDB" id="A0A2S0K309"/>
<dbReference type="PANTHER" id="PTHR10434">
    <property type="entry name" value="1-ACYL-SN-GLYCEROL-3-PHOSPHATE ACYLTRANSFERASE"/>
    <property type="match status" value="1"/>
</dbReference>
<dbReference type="CDD" id="cd06551">
    <property type="entry name" value="LPLAT"/>
    <property type="match status" value="1"/>
</dbReference>
<sequence>MNIMFEAKKSKVAAWMFHLVQQRLLNRYFHKIWLAIEEPLPKNALFIANHSSWWDGLIFFQLEKRQKVPPIYMMTHEDGIKQVPIFKWIGAFSVNSQSTKHVVQSLRYAQKLLYEEKSVALFPQGAEVHLEARPLQFQKGAAFLAGKSPRIPVIPVTIYYTFRHMIKGEVWISIGGPIETEGRNNEILTQHFEEIMTAQLNSLKQDVVTNHYEKYINIL</sequence>
<feature type="domain" description="Phospholipid/glycerol acyltransferase" evidence="3">
    <location>
        <begin position="44"/>
        <end position="161"/>
    </location>
</feature>
<reference evidence="4 5" key="1">
    <citation type="submission" date="2017-03" db="EMBL/GenBank/DDBJ databases">
        <title>The whole genome sequencing and assembly of Lysinibacillus sphaericus DSM 28T strain.</title>
        <authorList>
            <person name="Lee Y.-J."/>
            <person name="Yi H."/>
            <person name="Bahn Y.-S."/>
            <person name="Kim J.F."/>
            <person name="Lee D.-W."/>
        </authorList>
    </citation>
    <scope>NUCLEOTIDE SEQUENCE [LARGE SCALE GENOMIC DNA]</scope>
    <source>
        <strain evidence="4 5">DSM 28</strain>
    </source>
</reference>